<dbReference type="STRING" id="645134.A0A0L0HVJ7"/>
<name>A0A0L0HVJ7_SPIPD</name>
<reference evidence="2 3" key="1">
    <citation type="submission" date="2009-08" db="EMBL/GenBank/DDBJ databases">
        <title>The Genome Sequence of Spizellomyces punctatus strain DAOM BR117.</title>
        <authorList>
            <consortium name="The Broad Institute Genome Sequencing Platform"/>
            <person name="Russ C."/>
            <person name="Cuomo C."/>
            <person name="Shea T."/>
            <person name="Young S.K."/>
            <person name="Zeng Q."/>
            <person name="Koehrsen M."/>
            <person name="Haas B."/>
            <person name="Borodovsky M."/>
            <person name="Guigo R."/>
            <person name="Alvarado L."/>
            <person name="Berlin A."/>
            <person name="Bochicchio J."/>
            <person name="Borenstein D."/>
            <person name="Chapman S."/>
            <person name="Chen Z."/>
            <person name="Engels R."/>
            <person name="Freedman E."/>
            <person name="Gellesch M."/>
            <person name="Goldberg J."/>
            <person name="Griggs A."/>
            <person name="Gujja S."/>
            <person name="Heiman D."/>
            <person name="Hepburn T."/>
            <person name="Howarth C."/>
            <person name="Jen D."/>
            <person name="Larson L."/>
            <person name="Lewis B."/>
            <person name="Mehta T."/>
            <person name="Park D."/>
            <person name="Pearson M."/>
            <person name="Roberts A."/>
            <person name="Saif S."/>
            <person name="Shenoy N."/>
            <person name="Sisk P."/>
            <person name="Stolte C."/>
            <person name="Sykes S."/>
            <person name="Thomson T."/>
            <person name="Walk T."/>
            <person name="White J."/>
            <person name="Yandava C."/>
            <person name="Burger G."/>
            <person name="Gray M.W."/>
            <person name="Holland P.W.H."/>
            <person name="King N."/>
            <person name="Lang F.B.F."/>
            <person name="Roger A.J."/>
            <person name="Ruiz-Trillo I."/>
            <person name="Lander E."/>
            <person name="Nusbaum C."/>
        </authorList>
    </citation>
    <scope>NUCLEOTIDE SEQUENCE [LARGE SCALE GENOMIC DNA]</scope>
    <source>
        <strain evidence="2 3">DAOM BR117</strain>
    </source>
</reference>
<keyword evidence="1" id="KW-0812">Transmembrane</keyword>
<dbReference type="PANTHER" id="PTHR21329">
    <property type="entry name" value="PHOSPHATIDYLINOSITOL N-ACETYLGLUCOSAMINYLTRANSFERASE SUBUNIT Q-RELATED"/>
    <property type="match status" value="1"/>
</dbReference>
<dbReference type="InterPro" id="IPR007720">
    <property type="entry name" value="PigQ/GPI1"/>
</dbReference>
<dbReference type="OMA" id="CFWPVQY"/>
<dbReference type="GO" id="GO:0016020">
    <property type="term" value="C:membrane"/>
    <property type="evidence" value="ECO:0007669"/>
    <property type="project" value="InterPro"/>
</dbReference>
<feature type="transmembrane region" description="Helical" evidence="1">
    <location>
        <begin position="461"/>
        <end position="478"/>
    </location>
</feature>
<feature type="transmembrane region" description="Helical" evidence="1">
    <location>
        <begin position="498"/>
        <end position="521"/>
    </location>
</feature>
<dbReference type="EMBL" id="KQ257450">
    <property type="protein sequence ID" value="KND04909.1"/>
    <property type="molecule type" value="Genomic_DNA"/>
</dbReference>
<dbReference type="RefSeq" id="XP_016612948.1">
    <property type="nucleotide sequence ID" value="XM_016748929.1"/>
</dbReference>
<evidence type="ECO:0000313" key="2">
    <source>
        <dbReference type="EMBL" id="KND04909.1"/>
    </source>
</evidence>
<dbReference type="OrthoDB" id="70250at2759"/>
<dbReference type="GeneID" id="27684318"/>
<dbReference type="GO" id="GO:0005783">
    <property type="term" value="C:endoplasmic reticulum"/>
    <property type="evidence" value="ECO:0007669"/>
    <property type="project" value="TreeGrafter"/>
</dbReference>
<gene>
    <name evidence="2" type="ORF">SPPG_00600</name>
</gene>
<dbReference type="GO" id="GO:0006506">
    <property type="term" value="P:GPI anchor biosynthetic process"/>
    <property type="evidence" value="ECO:0007669"/>
    <property type="project" value="InterPro"/>
</dbReference>
<keyword evidence="3" id="KW-1185">Reference proteome</keyword>
<keyword evidence="1" id="KW-0472">Membrane</keyword>
<sequence length="692" mass="79028">MLVKLFWPDDLQKCAHITPKGIGYLVGWSTGSSSLCVSTVFPPTLKETLKSYIAKQASREIPPKLIGLCGWGIDVRREDVENLLSNFDHSLLGHVLVIVRMNSDGIPFPSYCYQDRECLKDTTVHIIYFARPNARALQYYSLHPLILDLTTVRDELTSVKTEVEINTAPPSVIPRTGRKLSQQIQSLFVEERSSGRVECLEILLHQVNLCFSLERALSRLLHANPSRASIIWAAGTRIFRAPFAQYIGRFILLVTTILRATAFLLIWMLNARFPAWLFQGTALKDLSAAAQQVDLRLQQACYWPLQYINWRRSPQKLSRLAQARYIGFYNTVWLVANDIIVGVAFGTFLMENSKAIAQLIDSGISMYTLGTTRSMISWLMGAPAGLKLNSELTSFLGEMFLELMVLWSDWIFILRQFLPEIIYVIGMCGVLGVAMPISLLSDLLSLVTLHLHLCYIVASKIYYWQVKGILSLFILFRGKKKNVLRNRIDTAEYGLDQLLLGTIVFTLLIFLFPTVAVYYILFSLVRLTIVLMQAVFEIMLAMVNHFPLFAIMLRFKDPKRLPAGITFEVCSPSYICKKAWWKRLVFQSQAVSRKVAASPKSVYMAMKSVPLGLDSIFYQYRYLWSRLRTHYLLSGIIDSLFTGRNIQSIPRLQYPTLPSRSRHRPTFSAVFQEIRMIFSEITDAETKCKHRI</sequence>
<organism evidence="2 3">
    <name type="scientific">Spizellomyces punctatus (strain DAOM BR117)</name>
    <dbReference type="NCBI Taxonomy" id="645134"/>
    <lineage>
        <taxon>Eukaryota</taxon>
        <taxon>Fungi</taxon>
        <taxon>Fungi incertae sedis</taxon>
        <taxon>Chytridiomycota</taxon>
        <taxon>Chytridiomycota incertae sedis</taxon>
        <taxon>Chytridiomycetes</taxon>
        <taxon>Spizellomycetales</taxon>
        <taxon>Spizellomycetaceae</taxon>
        <taxon>Spizellomyces</taxon>
    </lineage>
</organism>
<dbReference type="InParanoid" id="A0A0L0HVJ7"/>
<dbReference type="eggNOG" id="KOG1183">
    <property type="taxonomic scope" value="Eukaryota"/>
</dbReference>
<feature type="transmembrane region" description="Helical" evidence="1">
    <location>
        <begin position="421"/>
        <end position="441"/>
    </location>
</feature>
<protein>
    <recommendedName>
        <fullName evidence="4">N-acetylglucosaminyl transferase component Gpi1</fullName>
    </recommendedName>
</protein>
<dbReference type="Pfam" id="PF05024">
    <property type="entry name" value="Gpi1"/>
    <property type="match status" value="1"/>
</dbReference>
<dbReference type="Proteomes" id="UP000053201">
    <property type="component" value="Unassembled WGS sequence"/>
</dbReference>
<proteinExistence type="predicted"/>
<dbReference type="PANTHER" id="PTHR21329:SF3">
    <property type="entry name" value="PHOSPHATIDYLINOSITOL N-ACETYLGLUCOSAMINYLTRANSFERASE SUBUNIT Q"/>
    <property type="match status" value="1"/>
</dbReference>
<dbReference type="AlphaFoldDB" id="A0A0L0HVJ7"/>
<accession>A0A0L0HVJ7</accession>
<feature type="transmembrane region" description="Helical" evidence="1">
    <location>
        <begin position="246"/>
        <end position="269"/>
    </location>
</feature>
<evidence type="ECO:0008006" key="4">
    <source>
        <dbReference type="Google" id="ProtNLM"/>
    </source>
</evidence>
<feature type="transmembrane region" description="Helical" evidence="1">
    <location>
        <begin position="527"/>
        <end position="551"/>
    </location>
</feature>
<keyword evidence="1" id="KW-1133">Transmembrane helix</keyword>
<feature type="transmembrane region" description="Helical" evidence="1">
    <location>
        <begin position="326"/>
        <end position="350"/>
    </location>
</feature>
<dbReference type="VEuPathDB" id="FungiDB:SPPG_00600"/>
<evidence type="ECO:0000313" key="3">
    <source>
        <dbReference type="Proteomes" id="UP000053201"/>
    </source>
</evidence>
<feature type="transmembrane region" description="Helical" evidence="1">
    <location>
        <begin position="392"/>
        <end position="414"/>
    </location>
</feature>
<evidence type="ECO:0000256" key="1">
    <source>
        <dbReference type="SAM" id="Phobius"/>
    </source>
</evidence>
<dbReference type="FunCoup" id="A0A0L0HVJ7">
    <property type="interactions" value="177"/>
</dbReference>